<evidence type="ECO:0000256" key="1">
    <source>
        <dbReference type="ARBA" id="ARBA00005375"/>
    </source>
</evidence>
<dbReference type="InterPro" id="IPR029033">
    <property type="entry name" value="His_PPase_superfam"/>
</dbReference>
<comment type="similarity">
    <text evidence="1">Belongs to the histidine acid phosphatase family.</text>
</comment>
<dbReference type="Gene3D" id="3.40.50.1240">
    <property type="entry name" value="Phosphoglycerate mutase-like"/>
    <property type="match status" value="1"/>
</dbReference>
<dbReference type="CDD" id="cd07061">
    <property type="entry name" value="HP_HAP_like"/>
    <property type="match status" value="1"/>
</dbReference>
<dbReference type="InterPro" id="IPR000560">
    <property type="entry name" value="His_Pase_clade-2"/>
</dbReference>
<dbReference type="PANTHER" id="PTHR11567:SF195">
    <property type="entry name" value="ACID PHOSPHATASE, PUTATIVE (AFU_ORTHOLOGUE AFUA_3G14570)-RELATED"/>
    <property type="match status" value="1"/>
</dbReference>
<dbReference type="Proteomes" id="UP000313359">
    <property type="component" value="Unassembled WGS sequence"/>
</dbReference>
<reference evidence="2" key="1">
    <citation type="journal article" date="2018" name="Genome Biol. Evol.">
        <title>Genomics and development of Lentinus tigrinus, a white-rot wood-decaying mushroom with dimorphic fruiting bodies.</title>
        <authorList>
            <person name="Wu B."/>
            <person name="Xu Z."/>
            <person name="Knudson A."/>
            <person name="Carlson A."/>
            <person name="Chen N."/>
            <person name="Kovaka S."/>
            <person name="LaButti K."/>
            <person name="Lipzen A."/>
            <person name="Pennachio C."/>
            <person name="Riley R."/>
            <person name="Schakwitz W."/>
            <person name="Umezawa K."/>
            <person name="Ohm R.A."/>
            <person name="Grigoriev I.V."/>
            <person name="Nagy L.G."/>
            <person name="Gibbons J."/>
            <person name="Hibbett D."/>
        </authorList>
    </citation>
    <scope>NUCLEOTIDE SEQUENCE [LARGE SCALE GENOMIC DNA]</scope>
    <source>
        <strain evidence="2">ALCF2SS1-6</strain>
    </source>
</reference>
<dbReference type="InterPro" id="IPR050645">
    <property type="entry name" value="Histidine_acid_phosphatase"/>
</dbReference>
<sequence length="462" mass="50960">MLCFVSPQVAPAAFDAMDSYLVLLLRIPVLCYLASFVIGGDTDPGSLSSADGVYNSSFTPSNLPWNTYNYCNAPHVNAKHYSLPANASHPKLVYMNAVIRHHKRSPDNLYPEENELNSVPWDCSDFSQFSYGGSGSHVFHETTSPSWHPFLSQIWTGSCDTGQLTKGGFDDATAHGKDFWSVYGRKLGFLTSVNEKDIFIRTSTETRTFQVASGFLTGMDPATTARSFPVTTQPSPIDSIVPSYSCPAADAIRDAYQSVPAWTDHLDANADLKARLDATLGTANRSDWASWYDHFFDTFTSRTCHGHPLPCNSTGACVSEADAAKVVAIGDWEYNYIWNAADNATAYNQLTFGVFIQELAQNFKLFRSGGDPYKLRFYVGHDGSMIRLAALLGLGKVSPLRWPAMGSEIVMEVWQTKQDEKFVRVIHEGTPVSGLEWIPLDTFISSLESQVPAHIFELCNGS</sequence>
<keyword evidence="3" id="KW-1185">Reference proteome</keyword>
<protein>
    <submittedName>
        <fullName evidence="2">Phosphoglycerate mutase-like protein</fullName>
    </submittedName>
</protein>
<dbReference type="OrthoDB" id="10262962at2759"/>
<evidence type="ECO:0000313" key="2">
    <source>
        <dbReference type="EMBL" id="RPD63478.1"/>
    </source>
</evidence>
<dbReference type="SUPFAM" id="SSF53254">
    <property type="entry name" value="Phosphoglycerate mutase-like"/>
    <property type="match status" value="1"/>
</dbReference>
<dbReference type="GO" id="GO:0016791">
    <property type="term" value="F:phosphatase activity"/>
    <property type="evidence" value="ECO:0007669"/>
    <property type="project" value="TreeGrafter"/>
</dbReference>
<dbReference type="EMBL" id="ML122256">
    <property type="protein sequence ID" value="RPD63478.1"/>
    <property type="molecule type" value="Genomic_DNA"/>
</dbReference>
<dbReference type="AlphaFoldDB" id="A0A5C2SJL6"/>
<dbReference type="STRING" id="1328759.A0A5C2SJL6"/>
<dbReference type="PANTHER" id="PTHR11567">
    <property type="entry name" value="ACID PHOSPHATASE-RELATED"/>
    <property type="match status" value="1"/>
</dbReference>
<proteinExistence type="inferred from homology"/>
<dbReference type="Pfam" id="PF00328">
    <property type="entry name" value="His_Phos_2"/>
    <property type="match status" value="1"/>
</dbReference>
<name>A0A5C2SJL6_9APHY</name>
<evidence type="ECO:0000313" key="3">
    <source>
        <dbReference type="Proteomes" id="UP000313359"/>
    </source>
</evidence>
<organism evidence="2 3">
    <name type="scientific">Lentinus tigrinus ALCF2SS1-6</name>
    <dbReference type="NCBI Taxonomy" id="1328759"/>
    <lineage>
        <taxon>Eukaryota</taxon>
        <taxon>Fungi</taxon>
        <taxon>Dikarya</taxon>
        <taxon>Basidiomycota</taxon>
        <taxon>Agaricomycotina</taxon>
        <taxon>Agaricomycetes</taxon>
        <taxon>Polyporales</taxon>
        <taxon>Polyporaceae</taxon>
        <taxon>Lentinus</taxon>
    </lineage>
</organism>
<gene>
    <name evidence="2" type="ORF">L227DRAFT_572624</name>
</gene>
<accession>A0A5C2SJL6</accession>